<evidence type="ECO:0000313" key="13">
    <source>
        <dbReference type="Proteomes" id="UP001066276"/>
    </source>
</evidence>
<dbReference type="EC" id="3.4.21.10" evidence="2"/>
<comment type="catalytic activity">
    <reaction evidence="1">
        <text>Preferential cleavage: Arg-|-Xaa, Lys-|-Xaa.</text>
        <dbReference type="EC" id="3.4.21.10"/>
    </reaction>
</comment>
<dbReference type="InterPro" id="IPR001314">
    <property type="entry name" value="Peptidase_S1A"/>
</dbReference>
<organism evidence="12 13">
    <name type="scientific">Pleurodeles waltl</name>
    <name type="common">Iberian ribbed newt</name>
    <dbReference type="NCBI Taxonomy" id="8319"/>
    <lineage>
        <taxon>Eukaryota</taxon>
        <taxon>Metazoa</taxon>
        <taxon>Chordata</taxon>
        <taxon>Craniata</taxon>
        <taxon>Vertebrata</taxon>
        <taxon>Euteleostomi</taxon>
        <taxon>Amphibia</taxon>
        <taxon>Batrachia</taxon>
        <taxon>Caudata</taxon>
        <taxon>Salamandroidea</taxon>
        <taxon>Salamandridae</taxon>
        <taxon>Pleurodelinae</taxon>
        <taxon>Pleurodeles</taxon>
    </lineage>
</organism>
<evidence type="ECO:0000256" key="9">
    <source>
        <dbReference type="SAM" id="MobiDB-lite"/>
    </source>
</evidence>
<evidence type="ECO:0000256" key="8">
    <source>
        <dbReference type="RuleBase" id="RU363034"/>
    </source>
</evidence>
<dbReference type="PROSITE" id="PS50240">
    <property type="entry name" value="TRYPSIN_DOM"/>
    <property type="match status" value="1"/>
</dbReference>
<dbReference type="SUPFAM" id="SSF50494">
    <property type="entry name" value="Trypsin-like serine proteases"/>
    <property type="match status" value="1"/>
</dbReference>
<dbReference type="InterPro" id="IPR018114">
    <property type="entry name" value="TRYPSIN_HIS"/>
</dbReference>
<keyword evidence="4 8" id="KW-0645">Protease</keyword>
<evidence type="ECO:0000313" key="12">
    <source>
        <dbReference type="EMBL" id="KAJ1162440.1"/>
    </source>
</evidence>
<dbReference type="GO" id="GO:0004252">
    <property type="term" value="F:serine-type endopeptidase activity"/>
    <property type="evidence" value="ECO:0007669"/>
    <property type="project" value="InterPro"/>
</dbReference>
<comment type="caution">
    <text evidence="12">The sequence shown here is derived from an EMBL/GenBank/DDBJ whole genome shotgun (WGS) entry which is preliminary data.</text>
</comment>
<protein>
    <recommendedName>
        <fullName evidence="3">Acrosin</fullName>
        <ecNumber evidence="2">3.4.21.10</ecNumber>
    </recommendedName>
</protein>
<dbReference type="InterPro" id="IPR043504">
    <property type="entry name" value="Peptidase_S1_PA_chymotrypsin"/>
</dbReference>
<dbReference type="PROSITE" id="PS00134">
    <property type="entry name" value="TRYPSIN_HIS"/>
    <property type="match status" value="1"/>
</dbReference>
<evidence type="ECO:0000256" key="4">
    <source>
        <dbReference type="ARBA" id="ARBA00022670"/>
    </source>
</evidence>
<dbReference type="PROSITE" id="PS00135">
    <property type="entry name" value="TRYPSIN_SER"/>
    <property type="match status" value="1"/>
</dbReference>
<gene>
    <name evidence="12" type="ORF">NDU88_002908</name>
</gene>
<dbReference type="InterPro" id="IPR033116">
    <property type="entry name" value="TRYPSIN_SER"/>
</dbReference>
<feature type="region of interest" description="Disordered" evidence="9">
    <location>
        <begin position="285"/>
        <end position="324"/>
    </location>
</feature>
<dbReference type="SMART" id="SM00020">
    <property type="entry name" value="Tryp_SPc"/>
    <property type="match status" value="1"/>
</dbReference>
<proteinExistence type="predicted"/>
<dbReference type="InterPro" id="IPR001254">
    <property type="entry name" value="Trypsin_dom"/>
</dbReference>
<dbReference type="GO" id="GO:0006508">
    <property type="term" value="P:proteolysis"/>
    <property type="evidence" value="ECO:0007669"/>
    <property type="project" value="UniProtKB-KW"/>
</dbReference>
<dbReference type="AlphaFoldDB" id="A0AAV7SFK6"/>
<evidence type="ECO:0000256" key="10">
    <source>
        <dbReference type="SAM" id="SignalP"/>
    </source>
</evidence>
<evidence type="ECO:0000256" key="6">
    <source>
        <dbReference type="ARBA" id="ARBA00022825"/>
    </source>
</evidence>
<dbReference type="InterPro" id="IPR009003">
    <property type="entry name" value="Peptidase_S1_PA"/>
</dbReference>
<feature type="compositionally biased region" description="Polar residues" evidence="9">
    <location>
        <begin position="302"/>
        <end position="314"/>
    </location>
</feature>
<feature type="chain" id="PRO_5043675621" description="Acrosin" evidence="10">
    <location>
        <begin position="22"/>
        <end position="373"/>
    </location>
</feature>
<dbReference type="PANTHER" id="PTHR24252">
    <property type="entry name" value="ACROSIN-RELATED"/>
    <property type="match status" value="1"/>
</dbReference>
<evidence type="ECO:0000256" key="2">
    <source>
        <dbReference type="ARBA" id="ARBA00012050"/>
    </source>
</evidence>
<keyword evidence="13" id="KW-1185">Reference proteome</keyword>
<dbReference type="CDD" id="cd00190">
    <property type="entry name" value="Tryp_SPc"/>
    <property type="match status" value="1"/>
</dbReference>
<evidence type="ECO:0000256" key="5">
    <source>
        <dbReference type="ARBA" id="ARBA00022801"/>
    </source>
</evidence>
<name>A0AAV7SFK6_PLEWA</name>
<dbReference type="Proteomes" id="UP001066276">
    <property type="component" value="Chromosome 4_2"/>
</dbReference>
<feature type="domain" description="Peptidase S1" evidence="11">
    <location>
        <begin position="39"/>
        <end position="280"/>
    </location>
</feature>
<feature type="signal peptide" evidence="10">
    <location>
        <begin position="1"/>
        <end position="21"/>
    </location>
</feature>
<dbReference type="Pfam" id="PF00089">
    <property type="entry name" value="Trypsin"/>
    <property type="match status" value="1"/>
</dbReference>
<evidence type="ECO:0000256" key="7">
    <source>
        <dbReference type="ARBA" id="ARBA00023157"/>
    </source>
</evidence>
<dbReference type="PRINTS" id="PR00722">
    <property type="entry name" value="CHYMOTRYPSIN"/>
</dbReference>
<evidence type="ECO:0000256" key="3">
    <source>
        <dbReference type="ARBA" id="ARBA00017161"/>
    </source>
</evidence>
<keyword evidence="5 8" id="KW-0378">Hydrolase</keyword>
<keyword evidence="10" id="KW-0732">Signal</keyword>
<keyword evidence="7" id="KW-1015">Disulfide bond</keyword>
<sequence length="373" mass="41415">MRGAFLLSSVSLLWIIDCSSTNKQFCGERPLVGERGSRIVGGTDAKPGTWPWLVSIQQPSGGYFSHLCGGTLFSTGWVLTASHCFKGEERNVHSWRVVTGANQLSELGPETQIRKFKKLYIHENYDPETEKNDIALIEMDRSIAFNDYTQPACFPDHSMDVPTMSSCHVSGWGVMEEGSNEAADILQEASVEMIPVSRCNSSQWYDGAIGIYNLCAGYEKGGVDSCQGDSGGPLMCKDTESSIFYVVGVTSWGRGCAQAHSPGVYSSTQYFRAWILKTAQGSTLYSPPSVPAAPERNDADSSETVDSYENNINESSDEIWHREETNDGISSITENGGLYDDYDDWYYDYGKRKKHGLPILRKTRPRLHGPQRW</sequence>
<accession>A0AAV7SFK6</accession>
<dbReference type="GO" id="GO:0007340">
    <property type="term" value="P:acrosome reaction"/>
    <property type="evidence" value="ECO:0007669"/>
    <property type="project" value="TreeGrafter"/>
</dbReference>
<dbReference type="EMBL" id="JANPWB010000008">
    <property type="protein sequence ID" value="KAJ1162440.1"/>
    <property type="molecule type" value="Genomic_DNA"/>
</dbReference>
<dbReference type="FunFam" id="2.40.10.10:FF:000003">
    <property type="entry name" value="Transmembrane serine protease 3"/>
    <property type="match status" value="1"/>
</dbReference>
<reference evidence="12" key="1">
    <citation type="journal article" date="2022" name="bioRxiv">
        <title>Sequencing and chromosome-scale assembly of the giantPleurodeles waltlgenome.</title>
        <authorList>
            <person name="Brown T."/>
            <person name="Elewa A."/>
            <person name="Iarovenko S."/>
            <person name="Subramanian E."/>
            <person name="Araus A.J."/>
            <person name="Petzold A."/>
            <person name="Susuki M."/>
            <person name="Suzuki K.-i.T."/>
            <person name="Hayashi T."/>
            <person name="Toyoda A."/>
            <person name="Oliveira C."/>
            <person name="Osipova E."/>
            <person name="Leigh N.D."/>
            <person name="Simon A."/>
            <person name="Yun M.H."/>
        </authorList>
    </citation>
    <scope>NUCLEOTIDE SEQUENCE</scope>
    <source>
        <strain evidence="12">20211129_DDA</strain>
        <tissue evidence="12">Liver</tissue>
    </source>
</reference>
<keyword evidence="6 8" id="KW-0720">Serine protease</keyword>
<dbReference type="Gene3D" id="2.40.10.10">
    <property type="entry name" value="Trypsin-like serine proteases"/>
    <property type="match status" value="2"/>
</dbReference>
<evidence type="ECO:0000256" key="1">
    <source>
        <dbReference type="ARBA" id="ARBA00001656"/>
    </source>
</evidence>
<dbReference type="PANTHER" id="PTHR24252:SF8">
    <property type="entry name" value="ACROSIN"/>
    <property type="match status" value="1"/>
</dbReference>
<evidence type="ECO:0000259" key="11">
    <source>
        <dbReference type="PROSITE" id="PS50240"/>
    </source>
</evidence>